<feature type="region of interest" description="Disordered" evidence="1">
    <location>
        <begin position="314"/>
        <end position="347"/>
    </location>
</feature>
<feature type="region of interest" description="Disordered" evidence="1">
    <location>
        <begin position="1700"/>
        <end position="1753"/>
    </location>
</feature>
<feature type="region of interest" description="Disordered" evidence="1">
    <location>
        <begin position="598"/>
        <end position="620"/>
    </location>
</feature>
<feature type="region of interest" description="Disordered" evidence="1">
    <location>
        <begin position="1543"/>
        <end position="1564"/>
    </location>
</feature>
<feature type="compositionally biased region" description="Acidic residues" evidence="1">
    <location>
        <begin position="1046"/>
        <end position="1065"/>
    </location>
</feature>
<proteinExistence type="predicted"/>
<evidence type="ECO:0000259" key="2">
    <source>
        <dbReference type="PROSITE" id="PS50195"/>
    </source>
</evidence>
<feature type="compositionally biased region" description="Basic and acidic residues" evidence="1">
    <location>
        <begin position="1251"/>
        <end position="1277"/>
    </location>
</feature>
<feature type="region of interest" description="Disordered" evidence="1">
    <location>
        <begin position="1175"/>
        <end position="1195"/>
    </location>
</feature>
<feature type="compositionally biased region" description="Basic and acidic residues" evidence="1">
    <location>
        <begin position="826"/>
        <end position="837"/>
    </location>
</feature>
<dbReference type="CDD" id="cd06093">
    <property type="entry name" value="PX_domain"/>
    <property type="match status" value="1"/>
</dbReference>
<feature type="compositionally biased region" description="Low complexity" evidence="1">
    <location>
        <begin position="1084"/>
        <end position="1093"/>
    </location>
</feature>
<comment type="caution">
    <text evidence="3">The sequence shown here is derived from an EMBL/GenBank/DDBJ whole genome shotgun (WGS) entry which is preliminary data.</text>
</comment>
<organism evidence="3 4">
    <name type="scientific">Phytophthora boehmeriae</name>
    <dbReference type="NCBI Taxonomy" id="109152"/>
    <lineage>
        <taxon>Eukaryota</taxon>
        <taxon>Sar</taxon>
        <taxon>Stramenopiles</taxon>
        <taxon>Oomycota</taxon>
        <taxon>Peronosporomycetes</taxon>
        <taxon>Peronosporales</taxon>
        <taxon>Peronosporaceae</taxon>
        <taxon>Phytophthora</taxon>
    </lineage>
</organism>
<dbReference type="GO" id="GO:0035091">
    <property type="term" value="F:phosphatidylinositol binding"/>
    <property type="evidence" value="ECO:0007669"/>
    <property type="project" value="InterPro"/>
</dbReference>
<feature type="region of interest" description="Disordered" evidence="1">
    <location>
        <begin position="1990"/>
        <end position="2122"/>
    </location>
</feature>
<feature type="compositionally biased region" description="Basic and acidic residues" evidence="1">
    <location>
        <begin position="985"/>
        <end position="994"/>
    </location>
</feature>
<dbReference type="Proteomes" id="UP000693981">
    <property type="component" value="Unassembled WGS sequence"/>
</dbReference>
<feature type="compositionally biased region" description="Pro residues" evidence="1">
    <location>
        <begin position="1737"/>
        <end position="1747"/>
    </location>
</feature>
<evidence type="ECO:0000256" key="1">
    <source>
        <dbReference type="SAM" id="MobiDB-lite"/>
    </source>
</evidence>
<dbReference type="InterPro" id="IPR001683">
    <property type="entry name" value="PX_dom"/>
</dbReference>
<gene>
    <name evidence="3" type="ORF">PHYBOEH_003811</name>
</gene>
<protein>
    <recommendedName>
        <fullName evidence="2">PX domain-containing protein</fullName>
    </recommendedName>
</protein>
<dbReference type="PROSITE" id="PS50195">
    <property type="entry name" value="PX"/>
    <property type="match status" value="1"/>
</dbReference>
<evidence type="ECO:0000313" key="3">
    <source>
        <dbReference type="EMBL" id="KAG7400900.1"/>
    </source>
</evidence>
<feature type="region of interest" description="Disordered" evidence="1">
    <location>
        <begin position="633"/>
        <end position="679"/>
    </location>
</feature>
<feature type="compositionally biased region" description="Acidic residues" evidence="1">
    <location>
        <begin position="2008"/>
        <end position="2020"/>
    </location>
</feature>
<sequence length="2281" mass="241162">MKKDFVVDNIAESQSRSRTISSVDSDDAAKCLDTPAMNRCETFLLYRTTSFDKVTGVTALGCGAHGGINTKEDQSYEIVDIVNTSEDTTPVKSDELEVKTSLYELLNRVVSGQVPSKLTVNQCFAEAEVPLAEVVDELIPTAQQEGPVAISEPAIIAVPIAIEGAVGLAVGAAAFGVADVEEFENEQPANARHAVDIRDAFDDEVVVKENEETSTFEAAIIDEDTIVISSTDETTVAISECKIEESTIEEAEEVAAEDATEIDAVAKEATVTEQAVESANDVVSEHGKMIEETKESIGANTMTDNSIMTESVVGEAEIDGDDAKETDTDTVMKSQVSDTLAAKPDATEREITEADGEIGDVAALAQDPVEEMSDSTTIAPAVDTTTKMVDMEDSKVGTKFSDVGLTTVEVIATELVAELKVAAASLSATETPFVEPIAEQDESEDKATRADKVKLAVKTVNVETQTAQPSGVALIAAVEATPAVQLDTEIIAMHVSIDESAIEQCTRSFADDCTVLDATTQTEPVIEMTVDEKITSVKNIPAVPVDDSVDDSLPTKDAPDPIQLEDIVLEFMVDDGNFCAVDRDATDGVEEISLEDVAVEQSQTEELDPHEEDEEHDVADPDVEEVLLEQDVTADEAADPGSDPAPIEDELKKAEDSSAVQESEDPGAASELPCGTGDVTSEMTNIVASLTGDSRMSISENDAVNSVAEEVVNSFVQDVIAVNSVVENADSTSSAEIAVDTATAAPEIAVEENTTDNRADATCSEGVDEEFAEAVEVKTEAAIETDVVTDGGDLGADDDEGSIVEEKLTTTSSSPVEIVIKQPTPAKDEKSVEDKANSEVTSASASKSTTIAEAATSDMPQIVASLALSAYAGLAATDDRQVPEASTDGEATDFEVQLVAGQTENIVVSKDENTKELEIVKAAKEDEDSTVDKLADVEDDPEVVNILEEAAVDPAGVEPAVEDAMVLVEEESEAVEAVNVEVAEDATKADTTDREIDDESTAEMVKSEEDVDAEVAEDDGELADEEVCEHSEETEVEALVKKVETVEVEGADIDDEKVESVEDSSVEGAEGSGTDQTKDETLEATVNVATAAAPVIESSDVDVAAEGNPTDDETTAAETASVESEVEEVVEESTTVAEEVEDRATGTLEVVEEAATEEEGIRRPQELKAEEGLVEENTAVESGEASSDTAKAAESVAETCADKEVEEVEEEVVESSRSGGWFKNLLYRNKSKPKMAKKTPAPKLFRQDAAATKEEAQDDAAHEDACIQGEDLRDGDRPISVPAQEVSTSGAISDPAIDSSERNDTVMEKAILTESVTADDVSLKVEETKEFSDTDETKVQVSDEATSFDVANVEEVAKETIVLTESEDVVEAADNVVNEEAVEAATDDKAVTDDVARVKDEVSAVVEEAVTAVESKVFAGTKDVESAEEVATTEQTAVPECIAEEVVEPTEAEIAGDSEIETEPEAIDSAKAASVLEAPNEVEFVAVEGDKTSASNAENDIVVATTTAAVAAAVGVAAISTGIANKNDIAEETRIKAETSIFDPVDNEGNNAQSEIKNDTKTADTADAEVVEAAATEVEVEDVAVEAESAAAEPVETEPADATATADTADAEVVEAAVTEVEVEDVAVEAESAAGFKQKSHEVEPALTSHSFSCAEEVSFPIDEPTTMKSVSRFEVDTQPISAVRKLIGRFEMFAKRNAAEAASSRVNSQTNSRANSRTNSRVGSRGNSRVNSCVSSPPPSPKPSPPTSFGNVFETAAKNNEAIEAAEKEASHVGLIDQAVAVENTSSAAGGPTAVSPVPEPTERPALAASSETLGLVVETDEVEVVVDQEMFDGETNGQVDSSTPITIDGLEESAILSGAEVDAEELQVEEATDAAEPDEEIAPVFDAEVADEAGADQTDANVSKEAFLAEEVVAEVPAGTSADVAAEPAEDKGADVAVDEVSTETTNETTEEDAVGIDSTPDAGVAIVASPGRETITTAFEGIEESILSTPAEAPAANERATTDDQANEEDEVAPAEDAEAHEQAAEPTAEVEPVVATADFTTNEAVEAYFSIEDEDASTKHDHIEEDPRKPAPSTKEAPTAPEESEGLQAIRNNQTEEPVPMERKMPSISPEAPAVRTEEAAVTNEATAKATVEMARQATKAVAETSTVAESSPERDSNQLQLHLHTRYEILGVTRANGVIMYHIHTMNRETGERFSHSVPKRYSEFKLLDEQLRLLGVPASQKLPELPKPSVGTLLRGRRSKKTIELREKAFGEFLHYIAQYPELYESAVFQQFIAQ</sequence>
<accession>A0A8T1XBX9</accession>
<reference evidence="3" key="1">
    <citation type="submission" date="2021-02" db="EMBL/GenBank/DDBJ databases">
        <authorList>
            <person name="Palmer J.M."/>
        </authorList>
    </citation>
    <scope>NUCLEOTIDE SEQUENCE</scope>
    <source>
        <strain evidence="3">SCRP23</strain>
    </source>
</reference>
<feature type="compositionally biased region" description="Basic and acidic residues" evidence="1">
    <location>
        <begin position="1028"/>
        <end position="1045"/>
    </location>
</feature>
<dbReference type="Pfam" id="PF00787">
    <property type="entry name" value="PX"/>
    <property type="match status" value="1"/>
</dbReference>
<dbReference type="EMBL" id="JAGDFL010000021">
    <property type="protein sequence ID" value="KAG7400900.1"/>
    <property type="molecule type" value="Genomic_DNA"/>
</dbReference>
<feature type="compositionally biased region" description="Polar residues" evidence="1">
    <location>
        <begin position="329"/>
        <end position="338"/>
    </location>
</feature>
<feature type="compositionally biased region" description="Acidic residues" evidence="1">
    <location>
        <begin position="1009"/>
        <end position="1027"/>
    </location>
</feature>
<feature type="region of interest" description="Disordered" evidence="1">
    <location>
        <begin position="1929"/>
        <end position="1960"/>
    </location>
</feature>
<keyword evidence="4" id="KW-1185">Reference proteome</keyword>
<feature type="compositionally biased region" description="Polar residues" evidence="1">
    <location>
        <begin position="1705"/>
        <end position="1735"/>
    </location>
</feature>
<dbReference type="OrthoDB" id="166159at2759"/>
<feature type="region of interest" description="Disordered" evidence="1">
    <location>
        <begin position="1232"/>
        <end position="1303"/>
    </location>
</feature>
<feature type="region of interest" description="Disordered" evidence="1">
    <location>
        <begin position="819"/>
        <end position="849"/>
    </location>
</feature>
<feature type="region of interest" description="Disordered" evidence="1">
    <location>
        <begin position="984"/>
        <end position="1141"/>
    </location>
</feature>
<evidence type="ECO:0000313" key="4">
    <source>
        <dbReference type="Proteomes" id="UP000693981"/>
    </source>
</evidence>
<feature type="domain" description="PX" evidence="2">
    <location>
        <begin position="2164"/>
        <end position="2281"/>
    </location>
</feature>
<name>A0A8T1XBX9_9STRA</name>
<feature type="compositionally biased region" description="Basic and acidic residues" evidence="1">
    <location>
        <begin position="2060"/>
        <end position="2073"/>
    </location>
</feature>